<evidence type="ECO:0008006" key="3">
    <source>
        <dbReference type="Google" id="ProtNLM"/>
    </source>
</evidence>
<protein>
    <recommendedName>
        <fullName evidence="3">DUF4241 domain-containing protein</fullName>
    </recommendedName>
</protein>
<proteinExistence type="predicted"/>
<gene>
    <name evidence="1" type="ORF">O4U47_21885</name>
</gene>
<comment type="caution">
    <text evidence="1">The sequence shown here is derived from an EMBL/GenBank/DDBJ whole genome shotgun (WGS) entry which is preliminary data.</text>
</comment>
<evidence type="ECO:0000313" key="1">
    <source>
        <dbReference type="EMBL" id="MDA2807172.1"/>
    </source>
</evidence>
<dbReference type="RefSeq" id="WP_270679802.1">
    <property type="nucleotide sequence ID" value="NZ_JAQFWP010000048.1"/>
</dbReference>
<name>A0ABT4TR73_9ACTN</name>
<dbReference type="Proteomes" id="UP001165685">
    <property type="component" value="Unassembled WGS sequence"/>
</dbReference>
<reference evidence="1" key="1">
    <citation type="submission" date="2023-01" db="EMBL/GenBank/DDBJ databases">
        <title>Draft genome sequence of Nocardiopsis sp. LSu2-4 isolated from halophytes.</title>
        <authorList>
            <person name="Duangmal K."/>
            <person name="Chantavorakit T."/>
        </authorList>
    </citation>
    <scope>NUCLEOTIDE SEQUENCE</scope>
    <source>
        <strain evidence="1">LSu2-4</strain>
    </source>
</reference>
<sequence length="121" mass="13295">MSEFIIDGFTILPHTLIIEPAGFETCGVGARECWSYRLYCGDSLIFEGKDMRTPVGVSEDQVAARALGFLTLRPGDTEDDYFADYSQDQFAWCEENADMIGLCLIGEGGTEVDDLSGYRAG</sequence>
<evidence type="ECO:0000313" key="2">
    <source>
        <dbReference type="Proteomes" id="UP001165685"/>
    </source>
</evidence>
<dbReference type="EMBL" id="JAQFWP010000048">
    <property type="protein sequence ID" value="MDA2807172.1"/>
    <property type="molecule type" value="Genomic_DNA"/>
</dbReference>
<keyword evidence="2" id="KW-1185">Reference proteome</keyword>
<accession>A0ABT4TR73</accession>
<organism evidence="1 2">
    <name type="scientific">Nocardiopsis suaedae</name>
    <dbReference type="NCBI Taxonomy" id="3018444"/>
    <lineage>
        <taxon>Bacteria</taxon>
        <taxon>Bacillati</taxon>
        <taxon>Actinomycetota</taxon>
        <taxon>Actinomycetes</taxon>
        <taxon>Streptosporangiales</taxon>
        <taxon>Nocardiopsidaceae</taxon>
        <taxon>Nocardiopsis</taxon>
    </lineage>
</organism>